<proteinExistence type="predicted"/>
<dbReference type="EMBL" id="BGPR01146030">
    <property type="protein sequence ID" value="GBN76827.1"/>
    <property type="molecule type" value="Genomic_DNA"/>
</dbReference>
<accession>A0A4Y2RLW7</accession>
<dbReference type="AlphaFoldDB" id="A0A4Y2RLW7"/>
<keyword evidence="3" id="KW-1185">Reference proteome</keyword>
<organism evidence="1 3">
    <name type="scientific">Araneus ventricosus</name>
    <name type="common">Orbweaver spider</name>
    <name type="synonym">Epeira ventricosa</name>
    <dbReference type="NCBI Taxonomy" id="182803"/>
    <lineage>
        <taxon>Eukaryota</taxon>
        <taxon>Metazoa</taxon>
        <taxon>Ecdysozoa</taxon>
        <taxon>Arthropoda</taxon>
        <taxon>Chelicerata</taxon>
        <taxon>Arachnida</taxon>
        <taxon>Araneae</taxon>
        <taxon>Araneomorphae</taxon>
        <taxon>Entelegynae</taxon>
        <taxon>Araneoidea</taxon>
        <taxon>Araneidae</taxon>
        <taxon>Araneus</taxon>
    </lineage>
</organism>
<sequence length="99" mass="11359">MHQNLEDDFWTNTMLSLHIVRRDKVKNDKIMEPKENSGSEIVLIIELLSDRDEISTRQVVWLVAVAIATGYVREDPFRIGGTRRKFGFYFSLGGGKKSS</sequence>
<dbReference type="EMBL" id="BGPR01146010">
    <property type="protein sequence ID" value="GBN76794.1"/>
    <property type="molecule type" value="Genomic_DNA"/>
</dbReference>
<evidence type="ECO:0000313" key="1">
    <source>
        <dbReference type="EMBL" id="GBN76794.1"/>
    </source>
</evidence>
<comment type="caution">
    <text evidence="1">The sequence shown here is derived from an EMBL/GenBank/DDBJ whole genome shotgun (WGS) entry which is preliminary data.</text>
</comment>
<reference evidence="1 3" key="1">
    <citation type="journal article" date="2019" name="Sci. Rep.">
        <title>Orb-weaving spider Araneus ventricosus genome elucidates the spidroin gene catalogue.</title>
        <authorList>
            <person name="Kono N."/>
            <person name="Nakamura H."/>
            <person name="Ohtoshi R."/>
            <person name="Moran D.A.P."/>
            <person name="Shinohara A."/>
            <person name="Yoshida Y."/>
            <person name="Fujiwara M."/>
            <person name="Mori M."/>
            <person name="Tomita M."/>
            <person name="Arakawa K."/>
        </authorList>
    </citation>
    <scope>NUCLEOTIDE SEQUENCE [LARGE SCALE GENOMIC DNA]</scope>
</reference>
<protein>
    <submittedName>
        <fullName evidence="1">Uncharacterized protein</fullName>
    </submittedName>
</protein>
<name>A0A4Y2RLW7_ARAVE</name>
<evidence type="ECO:0000313" key="3">
    <source>
        <dbReference type="Proteomes" id="UP000499080"/>
    </source>
</evidence>
<evidence type="ECO:0000313" key="2">
    <source>
        <dbReference type="EMBL" id="GBN76827.1"/>
    </source>
</evidence>
<dbReference type="Proteomes" id="UP000499080">
    <property type="component" value="Unassembled WGS sequence"/>
</dbReference>
<gene>
    <name evidence="2" type="ORF">AVEN_110311_1</name>
    <name evidence="1" type="ORF">AVEN_4704_1</name>
</gene>